<dbReference type="SUPFAM" id="SSF47413">
    <property type="entry name" value="lambda repressor-like DNA-binding domains"/>
    <property type="match status" value="1"/>
</dbReference>
<evidence type="ECO:0000256" key="5">
    <source>
        <dbReference type="SAM" id="MobiDB-lite"/>
    </source>
</evidence>
<comment type="caution">
    <text evidence="7">The sequence shown here is derived from an EMBL/GenBank/DDBJ whole genome shotgun (WGS) entry which is preliminary data.</text>
</comment>
<dbReference type="CDD" id="cd06288">
    <property type="entry name" value="PBP1_sucrose_transcription_regulator"/>
    <property type="match status" value="1"/>
</dbReference>
<dbReference type="RefSeq" id="WP_191775302.1">
    <property type="nucleotide sequence ID" value="NZ_JACYFU010000002.1"/>
</dbReference>
<dbReference type="PANTHER" id="PTHR30146">
    <property type="entry name" value="LACI-RELATED TRANSCRIPTIONAL REPRESSOR"/>
    <property type="match status" value="1"/>
</dbReference>
<reference evidence="7" key="1">
    <citation type="submission" date="2020-09" db="EMBL/GenBank/DDBJ databases">
        <title>Genome seq and assembly of Devosia sp.</title>
        <authorList>
            <person name="Chhetri G."/>
        </authorList>
    </citation>
    <scope>NUCLEOTIDE SEQUENCE</scope>
    <source>
        <strain evidence="7">PTR5</strain>
    </source>
</reference>
<dbReference type="Pfam" id="PF00356">
    <property type="entry name" value="LacI"/>
    <property type="match status" value="1"/>
</dbReference>
<dbReference type="PROSITE" id="PS50932">
    <property type="entry name" value="HTH_LACI_2"/>
    <property type="match status" value="1"/>
</dbReference>
<gene>
    <name evidence="7" type="ORF">IC608_11145</name>
</gene>
<dbReference type="InterPro" id="IPR000843">
    <property type="entry name" value="HTH_LacI"/>
</dbReference>
<feature type="region of interest" description="Disordered" evidence="5">
    <location>
        <begin position="316"/>
        <end position="355"/>
    </location>
</feature>
<dbReference type="AlphaFoldDB" id="A0A927FWB5"/>
<dbReference type="SUPFAM" id="SSF53822">
    <property type="entry name" value="Periplasmic binding protein-like I"/>
    <property type="match status" value="1"/>
</dbReference>
<dbReference type="PANTHER" id="PTHR30146:SF148">
    <property type="entry name" value="HTH-TYPE TRANSCRIPTIONAL REPRESSOR PURR-RELATED"/>
    <property type="match status" value="1"/>
</dbReference>
<keyword evidence="4" id="KW-0804">Transcription</keyword>
<evidence type="ECO:0000313" key="8">
    <source>
        <dbReference type="Proteomes" id="UP000654108"/>
    </source>
</evidence>
<dbReference type="InterPro" id="IPR010982">
    <property type="entry name" value="Lambda_DNA-bd_dom_sf"/>
</dbReference>
<dbReference type="Gene3D" id="1.10.260.40">
    <property type="entry name" value="lambda repressor-like DNA-binding domains"/>
    <property type="match status" value="1"/>
</dbReference>
<dbReference type="GO" id="GO:0000976">
    <property type="term" value="F:transcription cis-regulatory region binding"/>
    <property type="evidence" value="ECO:0007669"/>
    <property type="project" value="TreeGrafter"/>
</dbReference>
<dbReference type="PROSITE" id="PS00356">
    <property type="entry name" value="HTH_LACI_1"/>
    <property type="match status" value="1"/>
</dbReference>
<dbReference type="Pfam" id="PF13377">
    <property type="entry name" value="Peripla_BP_3"/>
    <property type="match status" value="1"/>
</dbReference>
<keyword evidence="8" id="KW-1185">Reference proteome</keyword>
<proteinExistence type="predicted"/>
<accession>A0A927FWB5</accession>
<feature type="domain" description="HTH lacI-type" evidence="6">
    <location>
        <begin position="5"/>
        <end position="61"/>
    </location>
</feature>
<dbReference type="InterPro" id="IPR046335">
    <property type="entry name" value="LacI/GalR-like_sensor"/>
</dbReference>
<dbReference type="Proteomes" id="UP000654108">
    <property type="component" value="Unassembled WGS sequence"/>
</dbReference>
<dbReference type="GO" id="GO:0003700">
    <property type="term" value="F:DNA-binding transcription factor activity"/>
    <property type="evidence" value="ECO:0007669"/>
    <property type="project" value="TreeGrafter"/>
</dbReference>
<evidence type="ECO:0000256" key="2">
    <source>
        <dbReference type="ARBA" id="ARBA00023015"/>
    </source>
</evidence>
<sequence>MKKRVKMIDVARRAGVSQTTVSLVLNNVTGVRIPDATRRHVIETAQQLGYSPGPLLHELAKDGVPIVGVLINEISSAYPIDIIDGLHVTARSAAMQLAVFVTDGVIEREEEALQSLTRLGVRHVVYANTFTAAVHPAAGLDGFRHVYVNCFRRDGAGTAIIPGERAAGFAAAQYLVQTGCRRLATITGDAWHSSAQRRLSGFRRGVRSAGLTLDPAMVIHGDWGHELGHRAMTELLAREIPPDGVFCQNDMLARGALVAIAEAGLRVPQDVAILGMDDREFARHHGLSTMLLPHASMAERALDILLGDRPPDPPQIISVRCPLIPRATTAQPERPAGRKTDQPSRGSASPLASKA</sequence>
<keyword evidence="3 7" id="KW-0238">DNA-binding</keyword>
<dbReference type="Gene3D" id="3.40.50.2300">
    <property type="match status" value="2"/>
</dbReference>
<name>A0A927FWB5_9HYPH</name>
<dbReference type="CDD" id="cd01392">
    <property type="entry name" value="HTH_LacI"/>
    <property type="match status" value="1"/>
</dbReference>
<protein>
    <submittedName>
        <fullName evidence="7">LacI family DNA-binding transcriptional regulator</fullName>
    </submittedName>
</protein>
<dbReference type="SMART" id="SM00354">
    <property type="entry name" value="HTH_LACI"/>
    <property type="match status" value="1"/>
</dbReference>
<dbReference type="InterPro" id="IPR028082">
    <property type="entry name" value="Peripla_BP_I"/>
</dbReference>
<organism evidence="7 8">
    <name type="scientific">Devosia oryzisoli</name>
    <dbReference type="NCBI Taxonomy" id="2774138"/>
    <lineage>
        <taxon>Bacteria</taxon>
        <taxon>Pseudomonadati</taxon>
        <taxon>Pseudomonadota</taxon>
        <taxon>Alphaproteobacteria</taxon>
        <taxon>Hyphomicrobiales</taxon>
        <taxon>Devosiaceae</taxon>
        <taxon>Devosia</taxon>
    </lineage>
</organism>
<evidence type="ECO:0000313" key="7">
    <source>
        <dbReference type="EMBL" id="MBD8066028.1"/>
    </source>
</evidence>
<dbReference type="EMBL" id="JACYFU010000002">
    <property type="protein sequence ID" value="MBD8066028.1"/>
    <property type="molecule type" value="Genomic_DNA"/>
</dbReference>
<evidence type="ECO:0000256" key="4">
    <source>
        <dbReference type="ARBA" id="ARBA00023163"/>
    </source>
</evidence>
<evidence type="ECO:0000256" key="1">
    <source>
        <dbReference type="ARBA" id="ARBA00022491"/>
    </source>
</evidence>
<evidence type="ECO:0000256" key="3">
    <source>
        <dbReference type="ARBA" id="ARBA00023125"/>
    </source>
</evidence>
<keyword evidence="2" id="KW-0805">Transcription regulation</keyword>
<keyword evidence="1" id="KW-0678">Repressor</keyword>
<evidence type="ECO:0000259" key="6">
    <source>
        <dbReference type="PROSITE" id="PS50932"/>
    </source>
</evidence>